<dbReference type="PANTHER" id="PTHR30489">
    <property type="entry name" value="LIPOPROTEIN-RELEASING SYSTEM TRANSMEMBRANE PROTEIN LOLE"/>
    <property type="match status" value="1"/>
</dbReference>
<keyword evidence="3" id="KW-1185">Reference proteome</keyword>
<comment type="caution">
    <text evidence="2">The sequence shown here is derived from an EMBL/GenBank/DDBJ whole genome shotgun (WGS) entry which is preliminary data.</text>
</comment>
<dbReference type="GO" id="GO:0098797">
    <property type="term" value="C:plasma membrane protein complex"/>
    <property type="evidence" value="ECO:0007669"/>
    <property type="project" value="TreeGrafter"/>
</dbReference>
<keyword evidence="1" id="KW-1133">Transmembrane helix</keyword>
<protein>
    <recommendedName>
        <fullName evidence="4">MacB-like protein</fullName>
    </recommendedName>
</protein>
<feature type="transmembrane region" description="Helical" evidence="1">
    <location>
        <begin position="20"/>
        <end position="46"/>
    </location>
</feature>
<evidence type="ECO:0000256" key="1">
    <source>
        <dbReference type="SAM" id="Phobius"/>
    </source>
</evidence>
<keyword evidence="1" id="KW-0812">Transmembrane</keyword>
<dbReference type="GO" id="GO:0044874">
    <property type="term" value="P:lipoprotein localization to outer membrane"/>
    <property type="evidence" value="ECO:0007669"/>
    <property type="project" value="TreeGrafter"/>
</dbReference>
<proteinExistence type="predicted"/>
<evidence type="ECO:0000313" key="3">
    <source>
        <dbReference type="Proteomes" id="UP000605253"/>
    </source>
</evidence>
<dbReference type="RefSeq" id="WP_188366181.1">
    <property type="nucleotide sequence ID" value="NZ_BAABJF010000037.1"/>
</dbReference>
<evidence type="ECO:0000313" key="2">
    <source>
        <dbReference type="EMBL" id="GGG03414.1"/>
    </source>
</evidence>
<evidence type="ECO:0008006" key="4">
    <source>
        <dbReference type="Google" id="ProtNLM"/>
    </source>
</evidence>
<dbReference type="AlphaFoldDB" id="A0A917FS58"/>
<name>A0A917FS58_9GAMM</name>
<sequence>MYLPLFLGYRYTKSKRKDRFISFISFASMGGIAIGVMTLIVTISAMNGFEKQLKVKTGTHTPINNFLQVYQKTATENLLLYPEN</sequence>
<accession>A0A917FS58</accession>
<reference evidence="2" key="2">
    <citation type="submission" date="2020-09" db="EMBL/GenBank/DDBJ databases">
        <authorList>
            <person name="Sun Q."/>
            <person name="Zhou Y."/>
        </authorList>
    </citation>
    <scope>NUCLEOTIDE SEQUENCE</scope>
    <source>
        <strain evidence="2">CGMCC 1.12181</strain>
    </source>
</reference>
<dbReference type="InterPro" id="IPR051447">
    <property type="entry name" value="Lipoprotein-release_system"/>
</dbReference>
<reference evidence="2" key="1">
    <citation type="journal article" date="2014" name="Int. J. Syst. Evol. Microbiol.">
        <title>Complete genome sequence of Corynebacterium casei LMG S-19264T (=DSM 44701T), isolated from a smear-ripened cheese.</title>
        <authorList>
            <consortium name="US DOE Joint Genome Institute (JGI-PGF)"/>
            <person name="Walter F."/>
            <person name="Albersmeier A."/>
            <person name="Kalinowski J."/>
            <person name="Ruckert C."/>
        </authorList>
    </citation>
    <scope>NUCLEOTIDE SEQUENCE</scope>
    <source>
        <strain evidence="2">CGMCC 1.12181</strain>
    </source>
</reference>
<dbReference type="EMBL" id="BMEO01000026">
    <property type="protein sequence ID" value="GGG03414.1"/>
    <property type="molecule type" value="Genomic_DNA"/>
</dbReference>
<gene>
    <name evidence="2" type="ORF">GCM10011365_25710</name>
</gene>
<dbReference type="PANTHER" id="PTHR30489:SF0">
    <property type="entry name" value="LIPOPROTEIN-RELEASING SYSTEM TRANSMEMBRANE PROTEIN LOLE"/>
    <property type="match status" value="1"/>
</dbReference>
<organism evidence="2 3">
    <name type="scientific">Marinicella pacifica</name>
    <dbReference type="NCBI Taxonomy" id="1171543"/>
    <lineage>
        <taxon>Bacteria</taxon>
        <taxon>Pseudomonadati</taxon>
        <taxon>Pseudomonadota</taxon>
        <taxon>Gammaproteobacteria</taxon>
        <taxon>Lysobacterales</taxon>
        <taxon>Marinicellaceae</taxon>
        <taxon>Marinicella</taxon>
    </lineage>
</organism>
<keyword evidence="1" id="KW-0472">Membrane</keyword>
<dbReference type="Proteomes" id="UP000605253">
    <property type="component" value="Unassembled WGS sequence"/>
</dbReference>